<accession>A0ABQ9YEC3</accession>
<protein>
    <submittedName>
        <fullName evidence="1">Uncharacterized protein</fullName>
    </submittedName>
</protein>
<gene>
    <name evidence="1" type="ORF">BLNAU_3120</name>
</gene>
<reference evidence="1 2" key="1">
    <citation type="journal article" date="2022" name="bioRxiv">
        <title>Genomics of Preaxostyla Flagellates Illuminates Evolutionary Transitions and the Path Towards Mitochondrial Loss.</title>
        <authorList>
            <person name="Novak L.V.F."/>
            <person name="Treitli S.C."/>
            <person name="Pyrih J."/>
            <person name="Halakuc P."/>
            <person name="Pipaliya S.V."/>
            <person name="Vacek V."/>
            <person name="Brzon O."/>
            <person name="Soukal P."/>
            <person name="Eme L."/>
            <person name="Dacks J.B."/>
            <person name="Karnkowska A."/>
            <person name="Elias M."/>
            <person name="Hampl V."/>
        </authorList>
    </citation>
    <scope>NUCLEOTIDE SEQUENCE [LARGE SCALE GENOMIC DNA]</scope>
    <source>
        <strain evidence="1">NAU3</strain>
        <tissue evidence="1">Gut</tissue>
    </source>
</reference>
<organism evidence="1 2">
    <name type="scientific">Blattamonas nauphoetae</name>
    <dbReference type="NCBI Taxonomy" id="2049346"/>
    <lineage>
        <taxon>Eukaryota</taxon>
        <taxon>Metamonada</taxon>
        <taxon>Preaxostyla</taxon>
        <taxon>Oxymonadida</taxon>
        <taxon>Blattamonas</taxon>
    </lineage>
</organism>
<keyword evidence="2" id="KW-1185">Reference proteome</keyword>
<evidence type="ECO:0000313" key="2">
    <source>
        <dbReference type="Proteomes" id="UP001281761"/>
    </source>
</evidence>
<evidence type="ECO:0000313" key="1">
    <source>
        <dbReference type="EMBL" id="KAK2962064.1"/>
    </source>
</evidence>
<dbReference type="EMBL" id="JARBJD010000013">
    <property type="protein sequence ID" value="KAK2962064.1"/>
    <property type="molecule type" value="Genomic_DNA"/>
</dbReference>
<name>A0ABQ9YEC3_9EUKA</name>
<sequence>MAVQGAKGVHKLTSFKIISTQETTTNIVQCSFCYKQVQLDSWRVAASGRLGSGLIIIIVLVRRWKKEKAKEEKKPMLTEMDGILDDLKVEVDQTWPGHAKASTDNILGLIEDTDGRLGLKHIEERDNNDTTNFGMAGIRIAED</sequence>
<proteinExistence type="predicted"/>
<dbReference type="Proteomes" id="UP001281761">
    <property type="component" value="Unassembled WGS sequence"/>
</dbReference>
<comment type="caution">
    <text evidence="1">The sequence shown here is derived from an EMBL/GenBank/DDBJ whole genome shotgun (WGS) entry which is preliminary data.</text>
</comment>